<protein>
    <recommendedName>
        <fullName evidence="1">Methyltransferase type 11 domain-containing protein</fullName>
    </recommendedName>
</protein>
<evidence type="ECO:0000313" key="3">
    <source>
        <dbReference type="Proteomes" id="UP001501237"/>
    </source>
</evidence>
<keyword evidence="3" id="KW-1185">Reference proteome</keyword>
<dbReference type="EMBL" id="BAAAUV010000020">
    <property type="protein sequence ID" value="GAA3229929.1"/>
    <property type="molecule type" value="Genomic_DNA"/>
</dbReference>
<evidence type="ECO:0000259" key="1">
    <source>
        <dbReference type="Pfam" id="PF08241"/>
    </source>
</evidence>
<feature type="domain" description="Methyltransferase type 11" evidence="1">
    <location>
        <begin position="49"/>
        <end position="146"/>
    </location>
</feature>
<dbReference type="Pfam" id="PF08241">
    <property type="entry name" value="Methyltransf_11"/>
    <property type="match status" value="1"/>
</dbReference>
<dbReference type="PANTHER" id="PTHR43591:SF24">
    <property type="entry name" value="2-METHOXY-6-POLYPRENYL-1,4-BENZOQUINOL METHYLASE, MITOCHONDRIAL"/>
    <property type="match status" value="1"/>
</dbReference>
<organism evidence="2 3">
    <name type="scientific">Actinocorallia longicatena</name>
    <dbReference type="NCBI Taxonomy" id="111803"/>
    <lineage>
        <taxon>Bacteria</taxon>
        <taxon>Bacillati</taxon>
        <taxon>Actinomycetota</taxon>
        <taxon>Actinomycetes</taxon>
        <taxon>Streptosporangiales</taxon>
        <taxon>Thermomonosporaceae</taxon>
        <taxon>Actinocorallia</taxon>
    </lineage>
</organism>
<dbReference type="InterPro" id="IPR029063">
    <property type="entry name" value="SAM-dependent_MTases_sf"/>
</dbReference>
<evidence type="ECO:0000313" key="2">
    <source>
        <dbReference type="EMBL" id="GAA3229929.1"/>
    </source>
</evidence>
<accession>A0ABP6QI99</accession>
<name>A0ABP6QI99_9ACTN</name>
<comment type="caution">
    <text evidence="2">The sequence shown here is derived from an EMBL/GenBank/DDBJ whole genome shotgun (WGS) entry which is preliminary data.</text>
</comment>
<dbReference type="Gene3D" id="3.40.50.150">
    <property type="entry name" value="Vaccinia Virus protein VP39"/>
    <property type="match status" value="1"/>
</dbReference>
<dbReference type="Proteomes" id="UP001501237">
    <property type="component" value="Unassembled WGS sequence"/>
</dbReference>
<dbReference type="PANTHER" id="PTHR43591">
    <property type="entry name" value="METHYLTRANSFERASE"/>
    <property type="match status" value="1"/>
</dbReference>
<dbReference type="InterPro" id="IPR013216">
    <property type="entry name" value="Methyltransf_11"/>
</dbReference>
<sequence length="267" mass="28043">MKAAEAKAAVAAVFDRSAGTYEQTGPRFFAPMGRALAGRAGIAPGDRVLDVGCGRGHVLRPAAEAAGPGGTVIGTDLAPGMVAGAAEAVADLPWASTRLGDAAAPDFPDASFDVVLAGLVIFFLPSPEDALAEYRRVLRPGGRLAFSTFGRQDPVFEAAVKAIAAFAPPGGGERPVDRFRDPASIRELLAGWDVQEITDVTVETRFTGTGQWWDWLWSHGMRALLEQLPEERLPEARAAAFEAVAPALTSEGGLVIHTDLRITTATP</sequence>
<dbReference type="SUPFAM" id="SSF53335">
    <property type="entry name" value="S-adenosyl-L-methionine-dependent methyltransferases"/>
    <property type="match status" value="1"/>
</dbReference>
<reference evidence="3" key="1">
    <citation type="journal article" date="2019" name="Int. J. Syst. Evol. Microbiol.">
        <title>The Global Catalogue of Microorganisms (GCM) 10K type strain sequencing project: providing services to taxonomists for standard genome sequencing and annotation.</title>
        <authorList>
            <consortium name="The Broad Institute Genomics Platform"/>
            <consortium name="The Broad Institute Genome Sequencing Center for Infectious Disease"/>
            <person name="Wu L."/>
            <person name="Ma J."/>
        </authorList>
    </citation>
    <scope>NUCLEOTIDE SEQUENCE [LARGE SCALE GENOMIC DNA]</scope>
    <source>
        <strain evidence="3">JCM 9377</strain>
    </source>
</reference>
<gene>
    <name evidence="2" type="ORF">GCM10010468_60100</name>
</gene>
<proteinExistence type="predicted"/>
<dbReference type="CDD" id="cd02440">
    <property type="entry name" value="AdoMet_MTases"/>
    <property type="match status" value="1"/>
</dbReference>